<evidence type="ECO:0000313" key="1">
    <source>
        <dbReference type="EMBL" id="MDC7135149.1"/>
    </source>
</evidence>
<protein>
    <submittedName>
        <fullName evidence="1">BF3164 family lipoprotein</fullName>
    </submittedName>
</protein>
<dbReference type="Proteomes" id="UP001215398">
    <property type="component" value="Unassembled WGS sequence"/>
</dbReference>
<sequence>MNIRKSYIILFLIVLVACSDKNGSNYQDATTIEYKDFASTQKLVGKVFLSDKEVLKPMRVYVCDTILVTMNPMEKKLFHLFDLNSKRKIGQRISLGQGPNEMIRPSIIKFDENQIIIFDVASFTLFTYDTADFISNENTLPVERRTLELQAYGEIGMLADCLIGSTYNPKNQFVKFDNTGNKVGEFGYYPVVTDLSYTDDEKLEAFKFSFVTNMKDRIAVCYKWTDLIDIYDQNGQLRKRIHGPEHSYARFKEFHNGDAIAATPDKENKDSYFFPYNVGDDFFVLFNGKSWNPDAKEMELPDRIFVFGWDGSPQKIYSLDQGIINFAVDKLHKKIYGISSSPEFHIVEFSF</sequence>
<dbReference type="Pfam" id="PF15869">
    <property type="entry name" value="TolB_like"/>
    <property type="match status" value="1"/>
</dbReference>
<keyword evidence="2" id="KW-1185">Reference proteome</keyword>
<reference evidence="1 2" key="1">
    <citation type="submission" date="2023-01" db="EMBL/GenBank/DDBJ databases">
        <title>Exploring GABA producing Bacteroides strains toward improving mental health.</title>
        <authorList>
            <person name="Yousuf B."/>
            <person name="Bouhlel N.E."/>
            <person name="Mottawea W."/>
            <person name="Hammami R."/>
        </authorList>
    </citation>
    <scope>NUCLEOTIDE SEQUENCE [LARGE SCALE GENOMIC DNA]</scope>
    <source>
        <strain evidence="1 2">UO.H1054</strain>
    </source>
</reference>
<dbReference type="PROSITE" id="PS51257">
    <property type="entry name" value="PROKAR_LIPOPROTEIN"/>
    <property type="match status" value="1"/>
</dbReference>
<name>A0ABT5H3S6_9BACE</name>
<evidence type="ECO:0000313" key="2">
    <source>
        <dbReference type="Proteomes" id="UP001215398"/>
    </source>
</evidence>
<accession>A0ABT5H3S6</accession>
<proteinExistence type="predicted"/>
<gene>
    <name evidence="1" type="ORF">PQG98_02155</name>
</gene>
<organism evidence="1 2">
    <name type="scientific">Bacteroides zhangwenhongii</name>
    <dbReference type="NCBI Taxonomy" id="2650157"/>
    <lineage>
        <taxon>Bacteria</taxon>
        <taxon>Pseudomonadati</taxon>
        <taxon>Bacteroidota</taxon>
        <taxon>Bacteroidia</taxon>
        <taxon>Bacteroidales</taxon>
        <taxon>Bacteroidaceae</taxon>
        <taxon>Bacteroides</taxon>
    </lineage>
</organism>
<dbReference type="EMBL" id="JAQPYS010000013">
    <property type="protein sequence ID" value="MDC7135149.1"/>
    <property type="molecule type" value="Genomic_DNA"/>
</dbReference>
<comment type="caution">
    <text evidence="1">The sequence shown here is derived from an EMBL/GenBank/DDBJ whole genome shotgun (WGS) entry which is preliminary data.</text>
</comment>
<keyword evidence="1" id="KW-0449">Lipoprotein</keyword>
<dbReference type="RefSeq" id="WP_272719548.1">
    <property type="nucleotide sequence ID" value="NZ_JAQPYS010000013.1"/>
</dbReference>